<dbReference type="VEuPathDB" id="AmoebaDB:NfTy_085790"/>
<dbReference type="PANTHER" id="PTHR43139">
    <property type="entry name" value="SI:DKEY-122A22.2"/>
    <property type="match status" value="1"/>
</dbReference>
<feature type="transmembrane region" description="Helical" evidence="1">
    <location>
        <begin position="95"/>
        <end position="118"/>
    </location>
</feature>
<dbReference type="InterPro" id="IPR052370">
    <property type="entry name" value="Meta-cleavage_hydrolase"/>
</dbReference>
<dbReference type="InterPro" id="IPR029058">
    <property type="entry name" value="AB_hydrolase_fold"/>
</dbReference>
<keyword evidence="1" id="KW-0472">Membrane</keyword>
<dbReference type="SUPFAM" id="SSF53474">
    <property type="entry name" value="alpha/beta-Hydrolases"/>
    <property type="match status" value="1"/>
</dbReference>
<feature type="transmembrane region" description="Helical" evidence="1">
    <location>
        <begin position="240"/>
        <end position="268"/>
    </location>
</feature>
<evidence type="ECO:0000313" key="3">
    <source>
        <dbReference type="EMBL" id="KAF0976182.1"/>
    </source>
</evidence>
<dbReference type="RefSeq" id="XP_044560895.1">
    <property type="nucleotide sequence ID" value="XM_044708317.1"/>
</dbReference>
<dbReference type="EMBL" id="VFQX01000041">
    <property type="protein sequence ID" value="KAF0976182.1"/>
    <property type="molecule type" value="Genomic_DNA"/>
</dbReference>
<dbReference type="Gene3D" id="3.40.50.1820">
    <property type="entry name" value="alpha/beta hydrolase"/>
    <property type="match status" value="1"/>
</dbReference>
<dbReference type="PANTHER" id="PTHR43139:SF52">
    <property type="entry name" value="SI:DKEY-122A22.2"/>
    <property type="match status" value="1"/>
</dbReference>
<dbReference type="OrthoDB" id="164921at2759"/>
<organism evidence="3 4">
    <name type="scientific">Naegleria fowleri</name>
    <name type="common">Brain eating amoeba</name>
    <dbReference type="NCBI Taxonomy" id="5763"/>
    <lineage>
        <taxon>Eukaryota</taxon>
        <taxon>Discoba</taxon>
        <taxon>Heterolobosea</taxon>
        <taxon>Tetramitia</taxon>
        <taxon>Eutetramitia</taxon>
        <taxon>Vahlkampfiidae</taxon>
        <taxon>Naegleria</taxon>
    </lineage>
</organism>
<name>A0A6A5BMS5_NAEFO</name>
<reference evidence="3 4" key="1">
    <citation type="journal article" date="2019" name="Sci. Rep.">
        <title>Nanopore sequencing improves the draft genome of the human pathogenic amoeba Naegleria fowleri.</title>
        <authorList>
            <person name="Liechti N."/>
            <person name="Schurch N."/>
            <person name="Bruggmann R."/>
            <person name="Wittwer M."/>
        </authorList>
    </citation>
    <scope>NUCLEOTIDE SEQUENCE [LARGE SCALE GENOMIC DNA]</scope>
    <source>
        <strain evidence="3 4">ATCC 30894</strain>
    </source>
</reference>
<feature type="transmembrane region" description="Helical" evidence="1">
    <location>
        <begin position="52"/>
        <end position="75"/>
    </location>
</feature>
<accession>A0A6A5BMS5</accession>
<dbReference type="Pfam" id="PF00561">
    <property type="entry name" value="Abhydrolase_1"/>
    <property type="match status" value="1"/>
</dbReference>
<protein>
    <recommendedName>
        <fullName evidence="2">AB hydrolase-1 domain-containing protein</fullName>
    </recommendedName>
</protein>
<proteinExistence type="predicted"/>
<dbReference type="OMA" id="DPSHENQ"/>
<dbReference type="GeneID" id="68112075"/>
<dbReference type="InterPro" id="IPR000073">
    <property type="entry name" value="AB_hydrolase_1"/>
</dbReference>
<evidence type="ECO:0000259" key="2">
    <source>
        <dbReference type="Pfam" id="PF00561"/>
    </source>
</evidence>
<dbReference type="AlphaFoldDB" id="A0A6A5BMS5"/>
<keyword evidence="4" id="KW-1185">Reference proteome</keyword>
<feature type="transmembrane region" description="Helical" evidence="1">
    <location>
        <begin position="124"/>
        <end position="146"/>
    </location>
</feature>
<dbReference type="VEuPathDB" id="AmoebaDB:FDP41_004857"/>
<dbReference type="GO" id="GO:0005783">
    <property type="term" value="C:endoplasmic reticulum"/>
    <property type="evidence" value="ECO:0007669"/>
    <property type="project" value="TreeGrafter"/>
</dbReference>
<keyword evidence="1" id="KW-1133">Transmembrane helix</keyword>
<dbReference type="VEuPathDB" id="AmoebaDB:NF0119170"/>
<evidence type="ECO:0000256" key="1">
    <source>
        <dbReference type="SAM" id="Phobius"/>
    </source>
</evidence>
<evidence type="ECO:0000313" key="4">
    <source>
        <dbReference type="Proteomes" id="UP000444721"/>
    </source>
</evidence>
<feature type="domain" description="AB hydrolase-1" evidence="2">
    <location>
        <begin position="318"/>
        <end position="427"/>
    </location>
</feature>
<sequence length="612" mass="68940">MRLHKIHRFAFFVSSALVLFLVGLPSLGVGILFSVQSELEGFYTITNSYSSVWILVICFIYCVLVLLDGFSDVLIKSCLDSRNMQKQFPSLTCFLILRCLLSSLMIIIGFIAFITYACVAEVEYVAGICSLGLIALGFLSLVMNVFKYKWVKLRGTSEIFHYDKLLRPRSSRSEEDDGFLDYRTNARYYRHEYENSTYYDEELRDHANVGLMRRHSKSSLNNESNSMVEKIKESLKATKYCIFNTICKSIFCVLLFVLPFALSVAFLYQSFGYAVDEVMPAGKLVTITNPKDGSSYRIHMDCKGTPTNNYPTIVVDSGLGVSSSSIYWSTIQNEISKYTKFCVYDRAGYSFSDSGYSPRTSQQIVNELDHLLTTNNITEKLLLIGHSFGGMNMRLFTSIFPEKVSGLILIDPSHENQTIAFRLAQDKSIDPQTIANDLAKENFYLNTGRILAPLGSLRLTALIQPDRVLNPFNKENLTANDWKILRFSTLSNKYSNVIYSEGSHFATTSAQQVLANKKSFGNLPLMILTAGASINGTCAQNHFSDDSQECKDHLKYMASNAQVIEELAKDVLKLSSQSEWKIIWNASHNIAIDNPEAVIENIKGMLDKSKIQ</sequence>
<comment type="caution">
    <text evidence="3">The sequence shown here is derived from an EMBL/GenBank/DDBJ whole genome shotgun (WGS) entry which is preliminary data.</text>
</comment>
<gene>
    <name evidence="3" type="ORF">FDP41_004857</name>
</gene>
<dbReference type="Proteomes" id="UP000444721">
    <property type="component" value="Unassembled WGS sequence"/>
</dbReference>
<keyword evidence="1" id="KW-0812">Transmembrane</keyword>